<evidence type="ECO:0000313" key="5">
    <source>
        <dbReference type="Proteomes" id="UP000183832"/>
    </source>
</evidence>
<dbReference type="PANTHER" id="PTHR45712:SF22">
    <property type="entry name" value="INSULIN-LIKE GROWTH FACTOR-BINDING PROTEIN COMPLEX ACID LABILE SUBUNIT"/>
    <property type="match status" value="1"/>
</dbReference>
<name>A0A1J1HVP6_9DIPT</name>
<keyword evidence="5" id="KW-1185">Reference proteome</keyword>
<accession>A0A1J1HVP6</accession>
<protein>
    <submittedName>
        <fullName evidence="4">CLUMA_CG005745, isoform A</fullName>
    </submittedName>
</protein>
<keyword evidence="1" id="KW-0433">Leucine-rich repeat</keyword>
<keyword evidence="2" id="KW-0677">Repeat</keyword>
<dbReference type="InterPro" id="IPR050333">
    <property type="entry name" value="SLRP"/>
</dbReference>
<dbReference type="PANTHER" id="PTHR45712">
    <property type="entry name" value="AGAP008170-PA"/>
    <property type="match status" value="1"/>
</dbReference>
<gene>
    <name evidence="4" type="ORF">CLUMA_CG005745</name>
</gene>
<reference evidence="4 5" key="1">
    <citation type="submission" date="2015-04" db="EMBL/GenBank/DDBJ databases">
        <authorList>
            <person name="Syromyatnikov M.Y."/>
            <person name="Popov V.N."/>
        </authorList>
    </citation>
    <scope>NUCLEOTIDE SEQUENCE [LARGE SCALE GENOMIC DNA]</scope>
</reference>
<keyword evidence="3" id="KW-1133">Transmembrane helix</keyword>
<proteinExistence type="predicted"/>
<dbReference type="OrthoDB" id="676979at2759"/>
<keyword evidence="3" id="KW-0472">Membrane</keyword>
<sequence length="261" mass="29862">MVILLEIKQDQQHLVFLIMCWKHLVKICIALAIFIHQYDAIVFDCLYSMEDWVILDKVYGCTVKNLKIQKGDTSVIAVTKDHLKGKTSKDVETLNIENSTCTTIPKNIEKSLPNLKGLRIAQARLQSIESDDLKPFPALRILCLWANQLQTLDGNLLINNPKLEFLNFGSNHIRHVGPNFLDHTKNLIAVYFEENTCTNHTNQFAIDELKHELAVKCPPSFQMVEIALINSGKLATKNDDFENKIKLLEDRISELEQHARK</sequence>
<dbReference type="Proteomes" id="UP000183832">
    <property type="component" value="Unassembled WGS sequence"/>
</dbReference>
<dbReference type="SUPFAM" id="SSF52058">
    <property type="entry name" value="L domain-like"/>
    <property type="match status" value="1"/>
</dbReference>
<evidence type="ECO:0000256" key="1">
    <source>
        <dbReference type="ARBA" id="ARBA00022614"/>
    </source>
</evidence>
<keyword evidence="3" id="KW-0812">Transmembrane</keyword>
<dbReference type="Gene3D" id="3.80.10.10">
    <property type="entry name" value="Ribonuclease Inhibitor"/>
    <property type="match status" value="1"/>
</dbReference>
<evidence type="ECO:0000256" key="3">
    <source>
        <dbReference type="SAM" id="Phobius"/>
    </source>
</evidence>
<dbReference type="InterPro" id="IPR032675">
    <property type="entry name" value="LRR_dom_sf"/>
</dbReference>
<evidence type="ECO:0000313" key="4">
    <source>
        <dbReference type="EMBL" id="CRK92159.1"/>
    </source>
</evidence>
<dbReference type="AlphaFoldDB" id="A0A1J1HVP6"/>
<dbReference type="EMBL" id="CVRI01000024">
    <property type="protein sequence ID" value="CRK92159.1"/>
    <property type="molecule type" value="Genomic_DNA"/>
</dbReference>
<evidence type="ECO:0000256" key="2">
    <source>
        <dbReference type="ARBA" id="ARBA00022737"/>
    </source>
</evidence>
<organism evidence="4 5">
    <name type="scientific">Clunio marinus</name>
    <dbReference type="NCBI Taxonomy" id="568069"/>
    <lineage>
        <taxon>Eukaryota</taxon>
        <taxon>Metazoa</taxon>
        <taxon>Ecdysozoa</taxon>
        <taxon>Arthropoda</taxon>
        <taxon>Hexapoda</taxon>
        <taxon>Insecta</taxon>
        <taxon>Pterygota</taxon>
        <taxon>Neoptera</taxon>
        <taxon>Endopterygota</taxon>
        <taxon>Diptera</taxon>
        <taxon>Nematocera</taxon>
        <taxon>Chironomoidea</taxon>
        <taxon>Chironomidae</taxon>
        <taxon>Clunio</taxon>
    </lineage>
</organism>
<feature type="transmembrane region" description="Helical" evidence="3">
    <location>
        <begin position="14"/>
        <end position="35"/>
    </location>
</feature>